<dbReference type="OrthoDB" id="7907203at2"/>
<feature type="region of interest" description="Disordered" evidence="1">
    <location>
        <begin position="95"/>
        <end position="255"/>
    </location>
</feature>
<dbReference type="Proteomes" id="UP000225379">
    <property type="component" value="Unassembled WGS sequence"/>
</dbReference>
<dbReference type="EMBL" id="PDKW01000039">
    <property type="protein sequence ID" value="PGH57897.1"/>
    <property type="molecule type" value="Genomic_DNA"/>
</dbReference>
<evidence type="ECO:0008006" key="4">
    <source>
        <dbReference type="Google" id="ProtNLM"/>
    </source>
</evidence>
<feature type="compositionally biased region" description="Low complexity" evidence="1">
    <location>
        <begin position="159"/>
        <end position="171"/>
    </location>
</feature>
<accession>A0A2B8BKY9</accession>
<evidence type="ECO:0000313" key="3">
    <source>
        <dbReference type="Proteomes" id="UP000225379"/>
    </source>
</evidence>
<feature type="compositionally biased region" description="Pro residues" evidence="1">
    <location>
        <begin position="172"/>
        <end position="188"/>
    </location>
</feature>
<feature type="compositionally biased region" description="Low complexity" evidence="1">
    <location>
        <begin position="189"/>
        <end position="206"/>
    </location>
</feature>
<evidence type="ECO:0000256" key="1">
    <source>
        <dbReference type="SAM" id="MobiDB-lite"/>
    </source>
</evidence>
<feature type="compositionally biased region" description="Pro residues" evidence="1">
    <location>
        <begin position="207"/>
        <end position="216"/>
    </location>
</feature>
<dbReference type="AlphaFoldDB" id="A0A2B8BKY9"/>
<name>A0A2B8BKY9_9PROT</name>
<reference evidence="3" key="1">
    <citation type="submission" date="2017-10" db="EMBL/GenBank/DDBJ databases">
        <authorList>
            <person name="Kravchenko I.K."/>
            <person name="Grouzdev D.S."/>
        </authorList>
    </citation>
    <scope>NUCLEOTIDE SEQUENCE [LARGE SCALE GENOMIC DNA]</scope>
    <source>
        <strain evidence="3">B2</strain>
    </source>
</reference>
<comment type="caution">
    <text evidence="2">The sequence shown here is derived from an EMBL/GenBank/DDBJ whole genome shotgun (WGS) entry which is preliminary data.</text>
</comment>
<keyword evidence="3" id="KW-1185">Reference proteome</keyword>
<organism evidence="2 3">
    <name type="scientific">Azospirillum palustre</name>
    <dbReference type="NCBI Taxonomy" id="2044885"/>
    <lineage>
        <taxon>Bacteria</taxon>
        <taxon>Pseudomonadati</taxon>
        <taxon>Pseudomonadota</taxon>
        <taxon>Alphaproteobacteria</taxon>
        <taxon>Rhodospirillales</taxon>
        <taxon>Azospirillaceae</taxon>
        <taxon>Azospirillum</taxon>
    </lineage>
</organism>
<proteinExistence type="predicted"/>
<gene>
    <name evidence="2" type="ORF">CRT60_07985</name>
</gene>
<protein>
    <recommendedName>
        <fullName evidence="4">RNA polymerase subunit sigma-70</fullName>
    </recommendedName>
</protein>
<sequence>MATLKEFEDALKASGNTAALEILESLRARDRSQRSVRPARRLTGRKMTPELATEILHLHETTNMTQQEIAFQLGVNQGRVNEVIKRRKWLNEDAAAPEAQARDQAKQRAKEGVGIAPRRPPRKKAAKPAAEAAPEMAPGVPPEAVTPVEPQVEPAVQQPVASAEPEIVVAPEPAPPVPVEPVAKPPAAKPLAAKPRAAKPSTAKPPAAEPPAPERPMPVAAPELPLEQPEAAKDKPKKARKRDKAAEMPLFKDLL</sequence>
<dbReference type="RefSeq" id="WP_098735884.1">
    <property type="nucleotide sequence ID" value="NZ_PDKW01000039.1"/>
</dbReference>
<feature type="compositionally biased region" description="Low complexity" evidence="1">
    <location>
        <begin position="127"/>
        <end position="138"/>
    </location>
</feature>
<dbReference type="Gene3D" id="1.10.10.60">
    <property type="entry name" value="Homeodomain-like"/>
    <property type="match status" value="1"/>
</dbReference>
<evidence type="ECO:0000313" key="2">
    <source>
        <dbReference type="EMBL" id="PGH57897.1"/>
    </source>
</evidence>
<feature type="compositionally biased region" description="Basic and acidic residues" evidence="1">
    <location>
        <begin position="100"/>
        <end position="111"/>
    </location>
</feature>